<evidence type="ECO:0000313" key="7">
    <source>
        <dbReference type="EMBL" id="EEB17052.1"/>
    </source>
</evidence>
<gene>
    <name evidence="8" type="primary">8230323</name>
    <name evidence="7" type="ORF">Phum_PHUM451220</name>
</gene>
<dbReference type="OMA" id="KCARENC"/>
<proteinExistence type="predicted"/>
<dbReference type="AlphaFoldDB" id="E0VUJ6"/>
<dbReference type="Proteomes" id="UP000009046">
    <property type="component" value="Unassembled WGS sequence"/>
</dbReference>
<reference evidence="8" key="3">
    <citation type="submission" date="2021-02" db="UniProtKB">
        <authorList>
            <consortium name="EnsemblMetazoa"/>
        </authorList>
    </citation>
    <scope>IDENTIFICATION</scope>
    <source>
        <strain evidence="8">USDA</strain>
    </source>
</reference>
<dbReference type="GeneID" id="8230323"/>
<evidence type="ECO:0000256" key="3">
    <source>
        <dbReference type="ARBA" id="ARBA00022771"/>
    </source>
</evidence>
<feature type="domain" description="C2H2-type" evidence="6">
    <location>
        <begin position="155"/>
        <end position="182"/>
    </location>
</feature>
<keyword evidence="1" id="KW-0479">Metal-binding</keyword>
<dbReference type="HOGENOM" id="CLU_002678_2_1_1"/>
<sequence>MGSDTDLECDKSKIEVQKNPSINLKIDCLKRHECPFKNCHSAFNRPWKLERHINTHVGYRPFKCDFPLCTKDYTNKSHLLRHQSISHGQKKSSSLNILCPYPDCIKTFSNKWSLKKHYNVHKSTNLYTCEICNQSFKEFNQFKIHMSVHSGTKIFNCNSCGENFINAGELKKHERKHKVYKCENDDCNQEFNNYNALRAHVKKYHPNWLICDFCGHKYLNKWSLTEHVLSHLPKSSREVLVCPFRDCDRHYYHQRNLYHHLESYHIGITYECLVCKKLYTSKASYRIGEKKRND</sequence>
<organism>
    <name type="scientific">Pediculus humanus subsp. corporis</name>
    <name type="common">Body louse</name>
    <dbReference type="NCBI Taxonomy" id="121224"/>
    <lineage>
        <taxon>Eukaryota</taxon>
        <taxon>Metazoa</taxon>
        <taxon>Ecdysozoa</taxon>
        <taxon>Arthropoda</taxon>
        <taxon>Hexapoda</taxon>
        <taxon>Insecta</taxon>
        <taxon>Pterygota</taxon>
        <taxon>Neoptera</taxon>
        <taxon>Paraneoptera</taxon>
        <taxon>Psocodea</taxon>
        <taxon>Troctomorpha</taxon>
        <taxon>Phthiraptera</taxon>
        <taxon>Anoplura</taxon>
        <taxon>Pediculidae</taxon>
        <taxon>Pediculus</taxon>
    </lineage>
</organism>
<dbReference type="OrthoDB" id="2687452at2759"/>
<protein>
    <submittedName>
        <fullName evidence="7 8">Zinc finger protein, putative</fullName>
    </submittedName>
</protein>
<keyword evidence="4" id="KW-0862">Zinc</keyword>
<feature type="domain" description="C2H2-type" evidence="6">
    <location>
        <begin position="32"/>
        <end position="61"/>
    </location>
</feature>
<dbReference type="GO" id="GO:0005634">
    <property type="term" value="C:nucleus"/>
    <property type="evidence" value="ECO:0007669"/>
    <property type="project" value="UniProtKB-ARBA"/>
</dbReference>
<evidence type="ECO:0000256" key="5">
    <source>
        <dbReference type="PROSITE-ProRule" id="PRU00042"/>
    </source>
</evidence>
<dbReference type="VEuPathDB" id="VectorBase:PHUM451220"/>
<evidence type="ECO:0000256" key="4">
    <source>
        <dbReference type="ARBA" id="ARBA00022833"/>
    </source>
</evidence>
<dbReference type="InterPro" id="IPR013087">
    <property type="entry name" value="Znf_C2H2_type"/>
</dbReference>
<dbReference type="PROSITE" id="PS00028">
    <property type="entry name" value="ZINC_FINGER_C2H2_1"/>
    <property type="match status" value="8"/>
</dbReference>
<dbReference type="EMBL" id="AAZO01005497">
    <property type="status" value="NOT_ANNOTATED_CDS"/>
    <property type="molecule type" value="Genomic_DNA"/>
</dbReference>
<evidence type="ECO:0000313" key="9">
    <source>
        <dbReference type="Proteomes" id="UP000009046"/>
    </source>
</evidence>
<dbReference type="PANTHER" id="PTHR19818">
    <property type="entry name" value="ZINC FINGER PROTEIN ZIC AND GLI"/>
    <property type="match status" value="1"/>
</dbReference>
<dbReference type="Pfam" id="PF00096">
    <property type="entry name" value="zf-C2H2"/>
    <property type="match status" value="6"/>
</dbReference>
<evidence type="ECO:0000313" key="8">
    <source>
        <dbReference type="EnsemblMetazoa" id="PHUM451220-PA"/>
    </source>
</evidence>
<reference evidence="7" key="2">
    <citation type="submission" date="2007-04" db="EMBL/GenBank/DDBJ databases">
        <title>The genome of the human body louse.</title>
        <authorList>
            <consortium name="The Human Body Louse Genome Consortium"/>
            <person name="Kirkness E."/>
            <person name="Walenz B."/>
            <person name="Hass B."/>
            <person name="Bruggner R."/>
            <person name="Strausberg R."/>
        </authorList>
    </citation>
    <scope>NUCLEOTIDE SEQUENCE</scope>
    <source>
        <strain evidence="7">USDA</strain>
    </source>
</reference>
<dbReference type="RefSeq" id="XP_002429790.1">
    <property type="nucleotide sequence ID" value="XM_002429745.1"/>
</dbReference>
<dbReference type="SUPFAM" id="SSF57667">
    <property type="entry name" value="beta-beta-alpha zinc fingers"/>
    <property type="match status" value="3"/>
</dbReference>
<name>E0VUJ6_PEDHC</name>
<dbReference type="KEGG" id="phu:Phum_PHUM451220"/>
<dbReference type="PROSITE" id="PS50157">
    <property type="entry name" value="ZINC_FINGER_C2H2_2"/>
    <property type="match status" value="6"/>
</dbReference>
<dbReference type="GO" id="GO:0000978">
    <property type="term" value="F:RNA polymerase II cis-regulatory region sequence-specific DNA binding"/>
    <property type="evidence" value="ECO:0007669"/>
    <property type="project" value="TreeGrafter"/>
</dbReference>
<feature type="domain" description="C2H2-type" evidence="6">
    <location>
        <begin position="62"/>
        <end position="92"/>
    </location>
</feature>
<evidence type="ECO:0000259" key="6">
    <source>
        <dbReference type="PROSITE" id="PS50157"/>
    </source>
</evidence>
<dbReference type="PANTHER" id="PTHR19818:SF139">
    <property type="entry name" value="PAIR-RULE PROTEIN ODD-PAIRED"/>
    <property type="match status" value="1"/>
</dbReference>
<keyword evidence="9" id="KW-1185">Reference proteome</keyword>
<dbReference type="InterPro" id="IPR036236">
    <property type="entry name" value="Znf_C2H2_sf"/>
</dbReference>
<keyword evidence="2" id="KW-0677">Repeat</keyword>
<evidence type="ECO:0000256" key="1">
    <source>
        <dbReference type="ARBA" id="ARBA00022723"/>
    </source>
</evidence>
<dbReference type="eggNOG" id="KOG1721">
    <property type="taxonomic scope" value="Eukaryota"/>
</dbReference>
<feature type="domain" description="C2H2-type" evidence="6">
    <location>
        <begin position="127"/>
        <end position="154"/>
    </location>
</feature>
<reference evidence="7" key="1">
    <citation type="submission" date="2007-04" db="EMBL/GenBank/DDBJ databases">
        <title>Annotation of Pediculus humanus corporis strain USDA.</title>
        <authorList>
            <person name="Kirkness E."/>
            <person name="Hannick L."/>
            <person name="Hass B."/>
            <person name="Bruggner R."/>
            <person name="Lawson D."/>
            <person name="Bidwell S."/>
            <person name="Joardar V."/>
            <person name="Caler E."/>
            <person name="Walenz B."/>
            <person name="Inman J."/>
            <person name="Schobel S."/>
            <person name="Galinsky K."/>
            <person name="Amedeo P."/>
            <person name="Strausberg R."/>
        </authorList>
    </citation>
    <scope>NUCLEOTIDE SEQUENCE</scope>
    <source>
        <strain evidence="7">USDA</strain>
    </source>
</reference>
<accession>E0VUJ6</accession>
<dbReference type="InterPro" id="IPR050329">
    <property type="entry name" value="GLI_C2H2-zinc-finger"/>
</dbReference>
<dbReference type="SMART" id="SM00355">
    <property type="entry name" value="ZnF_C2H2"/>
    <property type="match status" value="8"/>
</dbReference>
<dbReference type="STRING" id="121224.E0VUJ6"/>
<dbReference type="Gene3D" id="3.30.160.60">
    <property type="entry name" value="Classic Zinc Finger"/>
    <property type="match status" value="6"/>
</dbReference>
<dbReference type="InParanoid" id="E0VUJ6"/>
<dbReference type="EnsemblMetazoa" id="PHUM451220-RA">
    <property type="protein sequence ID" value="PHUM451220-PA"/>
    <property type="gene ID" value="PHUM451220"/>
</dbReference>
<dbReference type="EMBL" id="DS235786">
    <property type="protein sequence ID" value="EEB17052.1"/>
    <property type="molecule type" value="Genomic_DNA"/>
</dbReference>
<dbReference type="GO" id="GO:0008270">
    <property type="term" value="F:zinc ion binding"/>
    <property type="evidence" value="ECO:0007669"/>
    <property type="project" value="UniProtKB-KW"/>
</dbReference>
<evidence type="ECO:0000256" key="2">
    <source>
        <dbReference type="ARBA" id="ARBA00022737"/>
    </source>
</evidence>
<keyword evidence="3 5" id="KW-0863">Zinc-finger</keyword>
<feature type="domain" description="C2H2-type" evidence="6">
    <location>
        <begin position="180"/>
        <end position="205"/>
    </location>
</feature>
<feature type="domain" description="C2H2-type" evidence="6">
    <location>
        <begin position="97"/>
        <end position="126"/>
    </location>
</feature>
<dbReference type="GO" id="GO:0000981">
    <property type="term" value="F:DNA-binding transcription factor activity, RNA polymerase II-specific"/>
    <property type="evidence" value="ECO:0007669"/>
    <property type="project" value="TreeGrafter"/>
</dbReference>
<dbReference type="CTD" id="8230323"/>
<dbReference type="GO" id="GO:0045944">
    <property type="term" value="P:positive regulation of transcription by RNA polymerase II"/>
    <property type="evidence" value="ECO:0007669"/>
    <property type="project" value="UniProtKB-ARBA"/>
</dbReference>